<organism evidence="3 5">
    <name type="scientific">Dracunculus medinensis</name>
    <name type="common">Guinea worm</name>
    <dbReference type="NCBI Taxonomy" id="318479"/>
    <lineage>
        <taxon>Eukaryota</taxon>
        <taxon>Metazoa</taxon>
        <taxon>Ecdysozoa</taxon>
        <taxon>Nematoda</taxon>
        <taxon>Chromadorea</taxon>
        <taxon>Rhabditida</taxon>
        <taxon>Spirurina</taxon>
        <taxon>Dracunculoidea</taxon>
        <taxon>Dracunculidae</taxon>
        <taxon>Dracunculus</taxon>
    </lineage>
</organism>
<dbReference type="WBParaSite" id="DME_0001006601-mRNA-1">
    <property type="protein sequence ID" value="DME_0001006601-mRNA-1"/>
    <property type="gene ID" value="DME_0001006601"/>
</dbReference>
<dbReference type="Proteomes" id="UP000038040">
    <property type="component" value="Unplaced"/>
</dbReference>
<evidence type="ECO:0000313" key="2">
    <source>
        <dbReference type="EMBL" id="VDN53620.1"/>
    </source>
</evidence>
<name>A0A0N4UQ03_DRAME</name>
<evidence type="ECO:0000313" key="3">
    <source>
        <dbReference type="Proteomes" id="UP000038040"/>
    </source>
</evidence>
<dbReference type="EMBL" id="UYYG01000154">
    <property type="protein sequence ID" value="VDN53620.1"/>
    <property type="molecule type" value="Genomic_DNA"/>
</dbReference>
<gene>
    <name evidence="2" type="ORF">DME_LOCUS3593</name>
</gene>
<proteinExistence type="predicted"/>
<evidence type="ECO:0000256" key="1">
    <source>
        <dbReference type="SAM" id="Coils"/>
    </source>
</evidence>
<reference evidence="5" key="1">
    <citation type="submission" date="2017-02" db="UniProtKB">
        <authorList>
            <consortium name="WormBaseParasite"/>
        </authorList>
    </citation>
    <scope>IDENTIFICATION</scope>
</reference>
<keyword evidence="4" id="KW-1185">Reference proteome</keyword>
<accession>A0A0N4UQ03</accession>
<evidence type="ECO:0000313" key="4">
    <source>
        <dbReference type="Proteomes" id="UP000274756"/>
    </source>
</evidence>
<feature type="coiled-coil region" evidence="1">
    <location>
        <begin position="60"/>
        <end position="87"/>
    </location>
</feature>
<protein>
    <submittedName>
        <fullName evidence="5">ING domain-containing protein</fullName>
    </submittedName>
</protein>
<sequence>MNSAIMRIITELEKSCKEHFLESDSVFKRFESMENYAELIQSIREKGIDNVEYDESQDALCQKEQRLQSLQAEIAEERENFIQLLKVYDRVDVIDAPDLQKIGILEDLQKDVKMLTSKLYDVRKIKQKILLSQKNLAPNQFDNYAPDHSGVQSDELLTGGLQSMH</sequence>
<reference evidence="2 4" key="2">
    <citation type="submission" date="2018-11" db="EMBL/GenBank/DDBJ databases">
        <authorList>
            <consortium name="Pathogen Informatics"/>
        </authorList>
    </citation>
    <scope>NUCLEOTIDE SEQUENCE [LARGE SCALE GENOMIC DNA]</scope>
</reference>
<dbReference type="Proteomes" id="UP000274756">
    <property type="component" value="Unassembled WGS sequence"/>
</dbReference>
<dbReference type="AlphaFoldDB" id="A0A0N4UQ03"/>
<evidence type="ECO:0000313" key="5">
    <source>
        <dbReference type="WBParaSite" id="DME_0001006601-mRNA-1"/>
    </source>
</evidence>
<keyword evidence="1" id="KW-0175">Coiled coil</keyword>